<feature type="compositionally biased region" description="Low complexity" evidence="1">
    <location>
        <begin position="17"/>
        <end position="29"/>
    </location>
</feature>
<feature type="compositionally biased region" description="Basic and acidic residues" evidence="1">
    <location>
        <begin position="84"/>
        <end position="99"/>
    </location>
</feature>
<proteinExistence type="predicted"/>
<keyword evidence="2" id="KW-1185">Reference proteome</keyword>
<evidence type="ECO:0000313" key="2">
    <source>
        <dbReference type="Proteomes" id="UP000515165"/>
    </source>
</evidence>
<feature type="compositionally biased region" description="Basic and acidic residues" evidence="1">
    <location>
        <begin position="66"/>
        <end position="76"/>
    </location>
</feature>
<accession>A0A6J2E845</accession>
<dbReference type="Proteomes" id="UP000515165">
    <property type="component" value="Chromosome 4"/>
</dbReference>
<evidence type="ECO:0000256" key="1">
    <source>
        <dbReference type="SAM" id="MobiDB-lite"/>
    </source>
</evidence>
<dbReference type="KEGG" id="zca:113930175"/>
<gene>
    <name evidence="3" type="primary">LOC113930175</name>
</gene>
<organism evidence="2 3">
    <name type="scientific">Zalophus californianus</name>
    <name type="common">California sealion</name>
    <dbReference type="NCBI Taxonomy" id="9704"/>
    <lineage>
        <taxon>Eukaryota</taxon>
        <taxon>Metazoa</taxon>
        <taxon>Chordata</taxon>
        <taxon>Craniata</taxon>
        <taxon>Vertebrata</taxon>
        <taxon>Euteleostomi</taxon>
        <taxon>Mammalia</taxon>
        <taxon>Eutheria</taxon>
        <taxon>Laurasiatheria</taxon>
        <taxon>Carnivora</taxon>
        <taxon>Caniformia</taxon>
        <taxon>Pinnipedia</taxon>
        <taxon>Otariidae</taxon>
        <taxon>Zalophus</taxon>
    </lineage>
</organism>
<dbReference type="AlphaFoldDB" id="A0A6J2E845"/>
<sequence>MDSGPVQALQLRDQPQPASAATGSAAANGAGPGLHVTASTFPRPHGRARSGPGSPEAAAWRARWPRVGDWRREAARRQAGAWGGEDRRSPKDLPVKRLPEQGAVPGCRCRLAGAGQDQQPSPFLGLSF</sequence>
<dbReference type="GeneID" id="113930175"/>
<dbReference type="RefSeq" id="XP_027463107.1">
    <property type="nucleotide sequence ID" value="XM_027607306.2"/>
</dbReference>
<evidence type="ECO:0000313" key="3">
    <source>
        <dbReference type="RefSeq" id="XP_027463107.1"/>
    </source>
</evidence>
<feature type="region of interest" description="Disordered" evidence="1">
    <location>
        <begin position="1"/>
        <end position="103"/>
    </location>
</feature>
<protein>
    <submittedName>
        <fullName evidence="3">Uncharacterized protein LOC113930175</fullName>
    </submittedName>
</protein>
<name>A0A6J2E845_ZALCA</name>
<reference evidence="3" key="1">
    <citation type="submission" date="2025-08" db="UniProtKB">
        <authorList>
            <consortium name="RefSeq"/>
        </authorList>
    </citation>
    <scope>IDENTIFICATION</scope>
    <source>
        <tissue evidence="3">Blood</tissue>
    </source>
</reference>